<evidence type="ECO:0000256" key="3">
    <source>
        <dbReference type="ARBA" id="ARBA00022483"/>
    </source>
</evidence>
<dbReference type="Gene3D" id="2.30.29.30">
    <property type="entry name" value="Pleckstrin-homology domain (PH domain)/Phosphotyrosine-binding domain (PTB)"/>
    <property type="match status" value="1"/>
</dbReference>
<evidence type="ECO:0000259" key="14">
    <source>
        <dbReference type="PROSITE" id="PS50004"/>
    </source>
</evidence>
<sequence>MLDPSSSEEESDGIVEEESKEAMAPQAGSRISPSRTSESSGGLAPSSSRSSARPTSPSPSAVSEEKEDLEKLHREEEDRKKKLQLYVFVMRCIAYPFNAKQPTDMARRQQKITKQQLQQTKDRFQAFLNGDTQIVADEAFINAVQSYSEVFLKSDRVAKMVQSGGFSANDFREVFKRHIEKRVRSLPEIDGLSKETVLSSWMAKFDTIYRGDEDPRKAQQRMTASAASELILSKDQLYEMFQNILGIKKFEHQLLYQACQLDNLDEQAAQIRRELDGRLQMADQIARGGKFPKFVSKEMEAMFIEELKSSVNQLMANLESMPVSKGGEFKLQKLKRGHNTSIIDMGQEDENTLSKSDVVLSFTLEVVIMEVQGLKSLAPNRIVYCTMEVEGGEKLQTDQAEASKPTWGTQGDFTTTHPLPAVKVKLFTESTGVLALEDKELGRVVLHPTPNSPKQSELHKMTVTKACPDQDLKIKLAIRMDKPQNMKHCGYLWAFGKNVWKRWKKRFFVLVQVSQYTFAMCSYREKKSEPQELLQLDGYTVDYSDPQPGLDGGRAFFNAVKEGDTVIFASDDEQDRILWVQAMYRATGQSHKPVPPTQVQKLNSKGGASAQMDAPISQFYADRAQKHGMDEFISANPCSFDHASLFEMMQRLTLDHRLNDTFCCLGWFSPGQVFVLDEYCARNGVRGCHRHLCYLRDLLERAENGAIIDPTLLHYSFAFCASHVHGNRPDGLTTVTVDEKERFEDIKERLRVILENRIVNFRYCFPFGRPEGALKATLSLLERVLMKDIVTPVPPEEVKGVIRKCLEQAAQLNYQRIKDYAKIEVEKGQKDQKDPENVGRLVTPAKKLEETIRLAELVIEVLQQNQEHHAEAAVTSSGDQSAFAWWTDLMVEHAENFLALYAIDMDAALEIQSPESWDSFPLFQLLNDFLRTDYHLCNGKFHKHLQDLYAPLVVRYVDLMESSIAQSIHKGFERESWEPVKSLTSNLPNVNLPNVNLQIPKVPNLPVPVAGLSVNLPQMPSFSTPSWMAAIYDSDNGSGTSEDLFWKLDALQTFIRDLHWPEEEFAKHLESRIKLMSSNMIENCVKRTRMAFESKLAKSSKSTDFRISPTLCTMFNVMVDAKDQSAKLCAMELGQEKQFHSQIDELIEESVRDMIQLLVAKFVAILEGVLAKISRYDEGTLFSSFLSFTVKAASKYVDVPKPGMDVADGYVTFVRHSQDMLRDKVNEEVYIERLFDQWYTATMNLLGTWLTERMDQQLHVYQLKILIRITKKKYRDFRLQGVLDSTLNSKMYDTVRNRLTMEEAAASVREGGMQGISMKDSDEEDEEDD</sequence>
<evidence type="ECO:0000256" key="8">
    <source>
        <dbReference type="ARBA" id="ARBA00023121"/>
    </source>
</evidence>
<dbReference type="GO" id="GO:0015031">
    <property type="term" value="P:protein transport"/>
    <property type="evidence" value="ECO:0007669"/>
    <property type="project" value="UniProtKB-KW"/>
</dbReference>
<dbReference type="GO" id="GO:0008289">
    <property type="term" value="F:lipid binding"/>
    <property type="evidence" value="ECO:0007669"/>
    <property type="project" value="UniProtKB-KW"/>
</dbReference>
<reference evidence="16" key="2">
    <citation type="submission" date="2025-09" db="UniProtKB">
        <authorList>
            <consortium name="Ensembl"/>
        </authorList>
    </citation>
    <scope>IDENTIFICATION</scope>
</reference>
<dbReference type="SMART" id="SM00233">
    <property type="entry name" value="PH"/>
    <property type="match status" value="1"/>
</dbReference>
<dbReference type="GeneTree" id="ENSGT00590000083094"/>
<dbReference type="SMART" id="SM01145">
    <property type="entry name" value="DUF1041"/>
    <property type="match status" value="1"/>
</dbReference>
<evidence type="ECO:0000313" key="16">
    <source>
        <dbReference type="Ensembl" id="ENSHBUP00000034881.1"/>
    </source>
</evidence>
<keyword evidence="17" id="KW-1185">Reference proteome</keyword>
<evidence type="ECO:0000256" key="10">
    <source>
        <dbReference type="ARBA" id="ARBA00023329"/>
    </source>
</evidence>
<feature type="compositionally biased region" description="Acidic residues" evidence="12">
    <location>
        <begin position="1"/>
        <end position="19"/>
    </location>
</feature>
<feature type="region of interest" description="Disordered" evidence="12">
    <location>
        <begin position="1310"/>
        <end position="1329"/>
    </location>
</feature>
<evidence type="ECO:0000259" key="13">
    <source>
        <dbReference type="PROSITE" id="PS50003"/>
    </source>
</evidence>
<dbReference type="PROSITE" id="PS50003">
    <property type="entry name" value="PH_DOMAIN"/>
    <property type="match status" value="1"/>
</dbReference>
<evidence type="ECO:0000313" key="17">
    <source>
        <dbReference type="Proteomes" id="UP000264840"/>
    </source>
</evidence>
<dbReference type="InterPro" id="IPR000008">
    <property type="entry name" value="C2_dom"/>
</dbReference>
<dbReference type="Pfam" id="PF06292">
    <property type="entry name" value="MUN"/>
    <property type="match status" value="1"/>
</dbReference>
<dbReference type="PANTHER" id="PTHR12166:SF6">
    <property type="entry name" value="CALCIUM-DEPENDENT SECRETION ACTIVATOR 1"/>
    <property type="match status" value="1"/>
</dbReference>
<evidence type="ECO:0000256" key="2">
    <source>
        <dbReference type="ARBA" id="ARBA00022448"/>
    </source>
</evidence>
<dbReference type="GO" id="GO:0098978">
    <property type="term" value="C:glutamatergic synapse"/>
    <property type="evidence" value="ECO:0007669"/>
    <property type="project" value="TreeGrafter"/>
</dbReference>
<dbReference type="PROSITE" id="PS51258">
    <property type="entry name" value="MHD1"/>
    <property type="match status" value="1"/>
</dbReference>
<feature type="region of interest" description="Disordered" evidence="12">
    <location>
        <begin position="1"/>
        <end position="76"/>
    </location>
</feature>
<keyword evidence="6" id="KW-0653">Protein transport</keyword>
<evidence type="ECO:0000256" key="11">
    <source>
        <dbReference type="ARBA" id="ARBA00034103"/>
    </source>
</evidence>
<dbReference type="CDD" id="cd01234">
    <property type="entry name" value="PH_CADPS"/>
    <property type="match status" value="1"/>
</dbReference>
<dbReference type="InterPro" id="IPR014770">
    <property type="entry name" value="Munc13_1"/>
</dbReference>
<dbReference type="Proteomes" id="UP000264840">
    <property type="component" value="Unplaced"/>
</dbReference>
<dbReference type="PANTHER" id="PTHR12166">
    <property type="entry name" value="CALCIUM-DEPENDENT SECRETION ACTIVATOR"/>
    <property type="match status" value="1"/>
</dbReference>
<keyword evidence="7" id="KW-0770">Synapse</keyword>
<dbReference type="SUPFAM" id="SSF50729">
    <property type="entry name" value="PH domain-like"/>
    <property type="match status" value="1"/>
</dbReference>
<evidence type="ECO:0000256" key="9">
    <source>
        <dbReference type="ARBA" id="ARBA00023136"/>
    </source>
</evidence>
<keyword evidence="5" id="KW-0106">Calcium</keyword>
<dbReference type="FunFam" id="2.30.29.30:FF:000007">
    <property type="entry name" value="Calcium-dependent secretion activator 2 isoform B"/>
    <property type="match status" value="1"/>
</dbReference>
<dbReference type="InterPro" id="IPR057457">
    <property type="entry name" value="CAPS_C2"/>
</dbReference>
<keyword evidence="2" id="KW-0813">Transport</keyword>
<dbReference type="Ensembl" id="ENSHBUT00000035938.1">
    <property type="protein sequence ID" value="ENSHBUP00000034881.1"/>
    <property type="gene ID" value="ENSHBUG00000022995.1"/>
</dbReference>
<feature type="domain" description="MHD1" evidence="15">
    <location>
        <begin position="903"/>
        <end position="1088"/>
    </location>
</feature>
<evidence type="ECO:0000256" key="7">
    <source>
        <dbReference type="ARBA" id="ARBA00023018"/>
    </source>
</evidence>
<dbReference type="Pfam" id="PF00169">
    <property type="entry name" value="PH"/>
    <property type="match status" value="1"/>
</dbReference>
<keyword evidence="10" id="KW-0968">Cytoplasmic vesicle</keyword>
<evidence type="ECO:0000259" key="15">
    <source>
        <dbReference type="PROSITE" id="PS51258"/>
    </source>
</evidence>
<dbReference type="GO" id="GO:0016079">
    <property type="term" value="P:synaptic vesicle exocytosis"/>
    <property type="evidence" value="ECO:0007669"/>
    <property type="project" value="InterPro"/>
</dbReference>
<evidence type="ECO:0000256" key="4">
    <source>
        <dbReference type="ARBA" id="ARBA00022723"/>
    </source>
</evidence>
<evidence type="ECO:0000256" key="12">
    <source>
        <dbReference type="SAM" id="MobiDB-lite"/>
    </source>
</evidence>
<dbReference type="OMA" id="PKMVHKE"/>
<dbReference type="GO" id="GO:0045921">
    <property type="term" value="P:positive regulation of exocytosis"/>
    <property type="evidence" value="ECO:0007669"/>
    <property type="project" value="TreeGrafter"/>
</dbReference>
<evidence type="ECO:0000256" key="5">
    <source>
        <dbReference type="ARBA" id="ARBA00022837"/>
    </source>
</evidence>
<organism evidence="16 17">
    <name type="scientific">Haplochromis burtoni</name>
    <name type="common">Burton's mouthbrooder</name>
    <name type="synonym">Chromis burtoni</name>
    <dbReference type="NCBI Taxonomy" id="8153"/>
    <lineage>
        <taxon>Eukaryota</taxon>
        <taxon>Metazoa</taxon>
        <taxon>Chordata</taxon>
        <taxon>Craniata</taxon>
        <taxon>Vertebrata</taxon>
        <taxon>Euteleostomi</taxon>
        <taxon>Actinopterygii</taxon>
        <taxon>Neopterygii</taxon>
        <taxon>Teleostei</taxon>
        <taxon>Neoteleostei</taxon>
        <taxon>Acanthomorphata</taxon>
        <taxon>Ovalentaria</taxon>
        <taxon>Cichlomorphae</taxon>
        <taxon>Cichliformes</taxon>
        <taxon>Cichlidae</taxon>
        <taxon>African cichlids</taxon>
        <taxon>Pseudocrenilabrinae</taxon>
        <taxon>Haplochromini</taxon>
        <taxon>Haplochromis</taxon>
    </lineage>
</organism>
<dbReference type="InterPro" id="IPR011993">
    <property type="entry name" value="PH-like_dom_sf"/>
</dbReference>
<evidence type="ECO:0000256" key="1">
    <source>
        <dbReference type="ARBA" id="ARBA00004156"/>
    </source>
</evidence>
<dbReference type="GO" id="GO:0098793">
    <property type="term" value="C:presynapse"/>
    <property type="evidence" value="ECO:0007669"/>
    <property type="project" value="GOC"/>
</dbReference>
<dbReference type="InterPro" id="IPR001849">
    <property type="entry name" value="PH_domain"/>
</dbReference>
<dbReference type="Pfam" id="PF25341">
    <property type="entry name" value="C2_CAPS"/>
    <property type="match status" value="1"/>
</dbReference>
<dbReference type="GO" id="GO:0046872">
    <property type="term" value="F:metal ion binding"/>
    <property type="evidence" value="ECO:0007669"/>
    <property type="project" value="UniProtKB-KW"/>
</dbReference>
<dbReference type="InterPro" id="IPR033227">
    <property type="entry name" value="CAPS"/>
</dbReference>
<reference evidence="16" key="1">
    <citation type="submission" date="2025-08" db="UniProtKB">
        <authorList>
            <consortium name="Ensembl"/>
        </authorList>
    </citation>
    <scope>IDENTIFICATION</scope>
</reference>
<accession>A0A3Q2X7P0</accession>
<keyword evidence="8" id="KW-0446">Lipid-binding</keyword>
<keyword evidence="3" id="KW-0268">Exocytosis</keyword>
<keyword evidence="9" id="KW-0472">Membrane</keyword>
<evidence type="ECO:0000256" key="6">
    <source>
        <dbReference type="ARBA" id="ARBA00022927"/>
    </source>
</evidence>
<keyword evidence="4" id="KW-0479">Metal-binding</keyword>
<feature type="domain" description="C2" evidence="14">
    <location>
        <begin position="344"/>
        <end position="462"/>
    </location>
</feature>
<dbReference type="GO" id="GO:1990504">
    <property type="term" value="P:dense core granule exocytosis"/>
    <property type="evidence" value="ECO:0007669"/>
    <property type="project" value="InterPro"/>
</dbReference>
<dbReference type="PROSITE" id="PS50004">
    <property type="entry name" value="C2"/>
    <property type="match status" value="1"/>
</dbReference>
<proteinExistence type="predicted"/>
<protein>
    <submittedName>
        <fullName evidence="16">Calcium dependent secretion activator</fullName>
    </submittedName>
</protein>
<dbReference type="InterPro" id="IPR010439">
    <property type="entry name" value="MUN_dom"/>
</dbReference>
<name>A0A3Q2X7P0_HAPBU</name>
<feature type="domain" description="PH" evidence="13">
    <location>
        <begin position="485"/>
        <end position="588"/>
    </location>
</feature>
<dbReference type="GO" id="GO:0030659">
    <property type="term" value="C:cytoplasmic vesicle membrane"/>
    <property type="evidence" value="ECO:0007669"/>
    <property type="project" value="UniProtKB-SubCell"/>
</dbReference>
<feature type="compositionally biased region" description="Low complexity" evidence="12">
    <location>
        <begin position="28"/>
        <end position="60"/>
    </location>
</feature>
<comment type="subcellular location">
    <subcellularLocation>
        <location evidence="1">Cytoplasmic vesicle membrane</location>
    </subcellularLocation>
    <subcellularLocation>
        <location evidence="11">Synapse</location>
    </subcellularLocation>
</comment>